<evidence type="ECO:0000256" key="1">
    <source>
        <dbReference type="ARBA" id="ARBA00004123"/>
    </source>
</evidence>
<dbReference type="SMART" id="SM00661">
    <property type="entry name" value="RPOL9"/>
    <property type="match status" value="1"/>
</dbReference>
<dbReference type="InterPro" id="IPR034014">
    <property type="entry name" value="Zn_ribbon_RPC11_C"/>
</dbReference>
<dbReference type="GO" id="GO:0006386">
    <property type="term" value="P:termination of RNA polymerase III transcription"/>
    <property type="evidence" value="ECO:0007669"/>
    <property type="project" value="UniProtKB-ARBA"/>
</dbReference>
<keyword evidence="3 9" id="KW-0479">Metal-binding</keyword>
<comment type="function">
    <text evidence="8">DNA-dependent RNA polymerase catalyzes the transcription of DNA into RNA using the four ribonucleoside triphosphates as substrates.</text>
</comment>
<accession>A0A9W9N866</accession>
<dbReference type="Proteomes" id="UP001150941">
    <property type="component" value="Unassembled WGS sequence"/>
</dbReference>
<dbReference type="Gene3D" id="2.20.25.10">
    <property type="match status" value="1"/>
</dbReference>
<feature type="binding site" evidence="9">
    <location>
        <position position="110"/>
    </location>
    <ligand>
        <name>Zn(2+)</name>
        <dbReference type="ChEBI" id="CHEBI:29105"/>
        <label>2</label>
    </ligand>
</feature>
<dbReference type="PANTHER" id="PTHR11239:SF12">
    <property type="entry name" value="DNA-DIRECTED RNA POLYMERASE III SUBUNIT RPC10"/>
    <property type="match status" value="1"/>
</dbReference>
<dbReference type="PANTHER" id="PTHR11239">
    <property type="entry name" value="DNA-DIRECTED RNA POLYMERASE"/>
    <property type="match status" value="1"/>
</dbReference>
<feature type="binding site" evidence="9">
    <location>
        <position position="33"/>
    </location>
    <ligand>
        <name>Zn(2+)</name>
        <dbReference type="ChEBI" id="CHEBI:29105"/>
        <label>1</label>
    </ligand>
</feature>
<dbReference type="OrthoDB" id="282152at2759"/>
<keyword evidence="4 10" id="KW-0863">Zinc-finger</keyword>
<feature type="zinc finger region" description="C4-type" evidence="10">
    <location>
        <begin position="6"/>
        <end position="36"/>
    </location>
</feature>
<keyword evidence="5 9" id="KW-0862">Zinc</keyword>
<dbReference type="PROSITE" id="PS51133">
    <property type="entry name" value="ZF_TFIIS_2"/>
    <property type="match status" value="1"/>
</dbReference>
<dbReference type="GO" id="GO:0003676">
    <property type="term" value="F:nucleic acid binding"/>
    <property type="evidence" value="ECO:0007669"/>
    <property type="project" value="InterPro"/>
</dbReference>
<reference evidence="13" key="1">
    <citation type="submission" date="2022-11" db="EMBL/GenBank/DDBJ databases">
        <authorList>
            <person name="Petersen C."/>
        </authorList>
    </citation>
    <scope>NUCLEOTIDE SEQUENCE</scope>
    <source>
        <strain evidence="13">IBT 19713</strain>
    </source>
</reference>
<dbReference type="PIRSF" id="PIRSF005586">
    <property type="entry name" value="RNApol_RpoM"/>
    <property type="match status" value="1"/>
</dbReference>
<dbReference type="GeneID" id="83207328"/>
<evidence type="ECO:0000259" key="12">
    <source>
        <dbReference type="PROSITE" id="PS51133"/>
    </source>
</evidence>
<evidence type="ECO:0000313" key="14">
    <source>
        <dbReference type="Proteomes" id="UP001150941"/>
    </source>
</evidence>
<dbReference type="GO" id="GO:0005666">
    <property type="term" value="C:RNA polymerase III complex"/>
    <property type="evidence" value="ECO:0007669"/>
    <property type="project" value="TreeGrafter"/>
</dbReference>
<feature type="binding site" evidence="9">
    <location>
        <position position="107"/>
    </location>
    <ligand>
        <name>Zn(2+)</name>
        <dbReference type="ChEBI" id="CHEBI:29105"/>
        <label>2</label>
    </ligand>
</feature>
<dbReference type="GO" id="GO:0008270">
    <property type="term" value="F:zinc ion binding"/>
    <property type="evidence" value="ECO:0007669"/>
    <property type="project" value="UniProtKB-KW"/>
</dbReference>
<feature type="binding site" evidence="9">
    <location>
        <position position="36"/>
    </location>
    <ligand>
        <name>Zn(2+)</name>
        <dbReference type="ChEBI" id="CHEBI:29105"/>
        <label>1</label>
    </ligand>
</feature>
<feature type="binding site" evidence="9">
    <location>
        <position position="6"/>
    </location>
    <ligand>
        <name>Zn(2+)</name>
        <dbReference type="ChEBI" id="CHEBI:29105"/>
        <label>1</label>
    </ligand>
</feature>
<proteinExistence type="inferred from homology"/>
<dbReference type="FunFam" id="2.20.25.10:FF:000005">
    <property type="entry name" value="DNA-directed RNA polymerase subunit"/>
    <property type="match status" value="1"/>
</dbReference>
<dbReference type="AlphaFoldDB" id="A0A9W9N866"/>
<feature type="binding site" evidence="9">
    <location>
        <position position="82"/>
    </location>
    <ligand>
        <name>Zn(2+)</name>
        <dbReference type="ChEBI" id="CHEBI:29105"/>
        <label>2</label>
    </ligand>
</feature>
<evidence type="ECO:0000256" key="10">
    <source>
        <dbReference type="PIRSR" id="PIRSR005586-2"/>
    </source>
</evidence>
<dbReference type="SUPFAM" id="SSF57783">
    <property type="entry name" value="Zinc beta-ribbon"/>
    <property type="match status" value="1"/>
</dbReference>
<comment type="similarity">
    <text evidence="8 11">Belongs to the archaeal rpoM/eukaryotic RPA12/RPB9/RPC11 RNA polymerase family.</text>
</comment>
<organism evidence="13 14">
    <name type="scientific">Penicillium chermesinum</name>
    <dbReference type="NCBI Taxonomy" id="63820"/>
    <lineage>
        <taxon>Eukaryota</taxon>
        <taxon>Fungi</taxon>
        <taxon>Dikarya</taxon>
        <taxon>Ascomycota</taxon>
        <taxon>Pezizomycotina</taxon>
        <taxon>Eurotiomycetes</taxon>
        <taxon>Eurotiomycetidae</taxon>
        <taxon>Eurotiales</taxon>
        <taxon>Aspergillaceae</taxon>
        <taxon>Penicillium</taxon>
    </lineage>
</organism>
<comment type="caution">
    <text evidence="13">The sequence shown here is derived from an EMBL/GenBank/DDBJ whole genome shotgun (WGS) entry which is preliminary data.</text>
</comment>
<dbReference type="InterPro" id="IPR012164">
    <property type="entry name" value="Rpa12/Rpb9/Rpc10/TFS"/>
</dbReference>
<evidence type="ECO:0000256" key="5">
    <source>
        <dbReference type="ARBA" id="ARBA00022833"/>
    </source>
</evidence>
<dbReference type="CDD" id="cd10509">
    <property type="entry name" value="Zn-ribbon_RPC11"/>
    <property type="match status" value="1"/>
</dbReference>
<name>A0A9W9N866_9EURO</name>
<keyword evidence="2 8" id="KW-0240">DNA-directed RNA polymerase</keyword>
<feature type="binding site" evidence="9">
    <location>
        <position position="77"/>
    </location>
    <ligand>
        <name>Zn(2+)</name>
        <dbReference type="ChEBI" id="CHEBI:29105"/>
        <label>2</label>
    </ligand>
</feature>
<comment type="subcellular location">
    <subcellularLocation>
        <location evidence="1 8">Nucleus</location>
    </subcellularLocation>
</comment>
<keyword evidence="14" id="KW-1185">Reference proteome</keyword>
<evidence type="ECO:0000256" key="4">
    <source>
        <dbReference type="ARBA" id="ARBA00022771"/>
    </source>
</evidence>
<feature type="domain" description="TFIIS-type" evidence="12">
    <location>
        <begin position="73"/>
        <end position="115"/>
    </location>
</feature>
<evidence type="ECO:0000256" key="2">
    <source>
        <dbReference type="ARBA" id="ARBA00022478"/>
    </source>
</evidence>
<evidence type="ECO:0000256" key="11">
    <source>
        <dbReference type="RuleBase" id="RU003474"/>
    </source>
</evidence>
<dbReference type="SMART" id="SM00440">
    <property type="entry name" value="ZnF_C2C2"/>
    <property type="match status" value="1"/>
</dbReference>
<dbReference type="RefSeq" id="XP_058325547.1">
    <property type="nucleotide sequence ID" value="XM_058480024.1"/>
</dbReference>
<keyword evidence="6 8" id="KW-0804">Transcription</keyword>
<keyword evidence="7 8" id="KW-0539">Nucleus</keyword>
<dbReference type="Pfam" id="PF01096">
    <property type="entry name" value="Zn_ribbon_TFIIS"/>
    <property type="match status" value="1"/>
</dbReference>
<dbReference type="InterPro" id="IPR001529">
    <property type="entry name" value="Zn_ribbon_RPB9"/>
</dbReference>
<evidence type="ECO:0000313" key="13">
    <source>
        <dbReference type="EMBL" id="KAJ5215050.1"/>
    </source>
</evidence>
<dbReference type="EMBL" id="JAPQKS010000009">
    <property type="protein sequence ID" value="KAJ5215050.1"/>
    <property type="molecule type" value="Genomic_DNA"/>
</dbReference>
<protein>
    <recommendedName>
        <fullName evidence="8">DNA-directed RNA polymerase subunit</fullName>
    </recommendedName>
</protein>
<feature type="binding site" evidence="9">
    <location>
        <position position="9"/>
    </location>
    <ligand>
        <name>Zn(2+)</name>
        <dbReference type="ChEBI" id="CHEBI:29105"/>
        <label>1</label>
    </ligand>
</feature>
<dbReference type="GO" id="GO:0003899">
    <property type="term" value="F:DNA-directed RNA polymerase activity"/>
    <property type="evidence" value="ECO:0007669"/>
    <property type="project" value="InterPro"/>
</dbReference>
<evidence type="ECO:0000256" key="8">
    <source>
        <dbReference type="PIRNR" id="PIRNR005586"/>
    </source>
</evidence>
<dbReference type="InterPro" id="IPR001222">
    <property type="entry name" value="Znf_TFIIS"/>
</dbReference>
<evidence type="ECO:0000256" key="6">
    <source>
        <dbReference type="ARBA" id="ARBA00023163"/>
    </source>
</evidence>
<sequence length="117" mass="13400">MPLIFCPNCSNALTFARSPSTNAHPTGINRFECRTCPYVFEVVKKYSEETGMKEKEVEEVFGGEDEWKNADSCETQCPAEGCNGERAYFYQVQIRSADEPMTTFLRCTTCGKRWREN</sequence>
<evidence type="ECO:0000256" key="3">
    <source>
        <dbReference type="ARBA" id="ARBA00022723"/>
    </source>
</evidence>
<gene>
    <name evidence="13" type="ORF">N7468_010729</name>
</gene>
<evidence type="ECO:0000256" key="9">
    <source>
        <dbReference type="PIRSR" id="PIRSR005586-1"/>
    </source>
</evidence>
<evidence type="ECO:0000256" key="7">
    <source>
        <dbReference type="ARBA" id="ARBA00023242"/>
    </source>
</evidence>
<reference evidence="13" key="2">
    <citation type="journal article" date="2023" name="IMA Fungus">
        <title>Comparative genomic study of the Penicillium genus elucidates a diverse pangenome and 15 lateral gene transfer events.</title>
        <authorList>
            <person name="Petersen C."/>
            <person name="Sorensen T."/>
            <person name="Nielsen M.R."/>
            <person name="Sondergaard T.E."/>
            <person name="Sorensen J.L."/>
            <person name="Fitzpatrick D.A."/>
            <person name="Frisvad J.C."/>
            <person name="Nielsen K.L."/>
        </authorList>
    </citation>
    <scope>NUCLEOTIDE SEQUENCE</scope>
    <source>
        <strain evidence="13">IBT 19713</strain>
    </source>
</reference>